<keyword evidence="1" id="KW-0175">Coiled coil</keyword>
<name>A0A1V9YT01_9STRA</name>
<dbReference type="InterPro" id="IPR052993">
    <property type="entry name" value="CFA-57"/>
</dbReference>
<organism evidence="2 3">
    <name type="scientific">Thraustotheca clavata</name>
    <dbReference type="NCBI Taxonomy" id="74557"/>
    <lineage>
        <taxon>Eukaryota</taxon>
        <taxon>Sar</taxon>
        <taxon>Stramenopiles</taxon>
        <taxon>Oomycota</taxon>
        <taxon>Saprolegniomycetes</taxon>
        <taxon>Saprolegniales</taxon>
        <taxon>Achlyaceae</taxon>
        <taxon>Thraustotheca</taxon>
    </lineage>
</organism>
<dbReference type="SUPFAM" id="SSF50978">
    <property type="entry name" value="WD40 repeat-like"/>
    <property type="match status" value="1"/>
</dbReference>
<feature type="coiled-coil region" evidence="1">
    <location>
        <begin position="345"/>
        <end position="375"/>
    </location>
</feature>
<feature type="coiled-coil region" evidence="1">
    <location>
        <begin position="767"/>
        <end position="826"/>
    </location>
</feature>
<dbReference type="PANTHER" id="PTHR32215:SF0">
    <property type="entry name" value="CILIA- AND FLAGELLA-ASSOCIATED PROTEIN 57"/>
    <property type="match status" value="1"/>
</dbReference>
<gene>
    <name evidence="2" type="ORF">THRCLA_10039</name>
</gene>
<evidence type="ECO:0008006" key="4">
    <source>
        <dbReference type="Google" id="ProtNLM"/>
    </source>
</evidence>
<dbReference type="InterPro" id="IPR036322">
    <property type="entry name" value="WD40_repeat_dom_sf"/>
</dbReference>
<comment type="caution">
    <text evidence="2">The sequence shown here is derived from an EMBL/GenBank/DDBJ whole genome shotgun (WGS) entry which is preliminary data.</text>
</comment>
<protein>
    <recommendedName>
        <fullName evidence="4">WD repeat-containing protein 65</fullName>
    </recommendedName>
</protein>
<proteinExistence type="predicted"/>
<dbReference type="Proteomes" id="UP000243217">
    <property type="component" value="Unassembled WGS sequence"/>
</dbReference>
<feature type="coiled-coil region" evidence="1">
    <location>
        <begin position="476"/>
        <end position="506"/>
    </location>
</feature>
<dbReference type="OrthoDB" id="67226at2759"/>
<accession>A0A1V9YT01</accession>
<evidence type="ECO:0000256" key="1">
    <source>
        <dbReference type="SAM" id="Coils"/>
    </source>
</evidence>
<reference evidence="2 3" key="1">
    <citation type="journal article" date="2014" name="Genome Biol. Evol.">
        <title>The secreted proteins of Achlya hypogyna and Thraustotheca clavata identify the ancestral oomycete secretome and reveal gene acquisitions by horizontal gene transfer.</title>
        <authorList>
            <person name="Misner I."/>
            <person name="Blouin N."/>
            <person name="Leonard G."/>
            <person name="Richards T.A."/>
            <person name="Lane C.E."/>
        </authorList>
    </citation>
    <scope>NUCLEOTIDE SEQUENCE [LARGE SCALE GENOMIC DNA]</scope>
    <source>
        <strain evidence="2 3">ATCC 34112</strain>
    </source>
</reference>
<feature type="coiled-coil region" evidence="1">
    <location>
        <begin position="553"/>
        <end position="706"/>
    </location>
</feature>
<dbReference type="PANTHER" id="PTHR32215">
    <property type="entry name" value="CILIA- AND FLAGELLA-ASSOCIATED PROTEIN 57"/>
    <property type="match status" value="1"/>
</dbReference>
<sequence length="941" mass="106366">MVTSSRKHMFALLGTTYGGRTAMAIYGQEDTSGSLHYHFGHAVPICIDYHPSGYEAIVCYSVQLQIYHVLFDTMKLAFEVELRHATNVAYNRGGNYFLALVEERFVYVYRNYDGIEPSLISVCKGHINAISAIRWGFHDSSFYTGDERGDLRFWTLIDDEGFISTQAHFDEKERHRSYEAIATAHDTMSGQHLVAAAFTTDTGMSGLHTWSDGNFSVAPLKLEDFDSKIACLEFSASAVLCVGLESGSLLIYWWEIVNECSLKLCTKPLIYDLTVSPIVSLRSCLNERVLVTTSSDGVIFSLQIAVNAPMPILLCSILPTTHTIESVFTSMCPADELCLVERASVTEKILHIADLETEKEQLKIEKEIMSKLNAEQRTLLDRERHAEVRAVKTALESKIHSTEDQMQLKIDQTNADAATVKAGYEKDLNTMQTALTLKIETLNDICVKLEMDLIKAKQHADDTLFAGEERCMLLRKELDREHKAELKKQRDEIERLTKALNLKTREFNEVLSQQDEDQLTHLASMQAAIEQEKGINIDITMNEVNLVHGKKSSESAKNAISNLQQQLRMMLNALDIKSAEIDSLTTEKSQLNTLVHSLQSELAAERKKATKSIAECASLEAQVADLSRSLDGLERLNNIRLCKLKTIKDEMAQKEVEYDEMQAFAEELHNENSHVITDANAMDELTRQMQRELEFYERTVETQKKSLAEVSAILTAFRRDLGILIENEQNGCRLKIEAIVKLYHKYEPNSLKARNVQREMGTDEAIIQELTRQNKCVEDHRRKLRLRMDSAAMEKSKMAALISREHQKLLDEVNRLTRENHELKRKAVCAPIKQVDAVDPGNNNSTHEIKQILTPFAKREQAFVTKAEETCRVYIPCGINVLNPPQAENVLKTTTQPLIRPKTSKPKLVIKTTPTTITRKAITRPKSALPKSTTIRLSALS</sequence>
<evidence type="ECO:0000313" key="2">
    <source>
        <dbReference type="EMBL" id="OQR88892.1"/>
    </source>
</evidence>
<keyword evidence="3" id="KW-1185">Reference proteome</keyword>
<dbReference type="Gene3D" id="2.130.10.10">
    <property type="entry name" value="YVTN repeat-like/Quinoprotein amine dehydrogenase"/>
    <property type="match status" value="1"/>
</dbReference>
<evidence type="ECO:0000313" key="3">
    <source>
        <dbReference type="Proteomes" id="UP000243217"/>
    </source>
</evidence>
<dbReference type="InterPro" id="IPR015943">
    <property type="entry name" value="WD40/YVTN_repeat-like_dom_sf"/>
</dbReference>
<dbReference type="EMBL" id="JNBS01002959">
    <property type="protein sequence ID" value="OQR88892.1"/>
    <property type="molecule type" value="Genomic_DNA"/>
</dbReference>
<dbReference type="AlphaFoldDB" id="A0A1V9YT01"/>